<evidence type="ECO:0000313" key="2">
    <source>
        <dbReference type="Proteomes" id="UP000386847"/>
    </source>
</evidence>
<dbReference type="Proteomes" id="UP000386847">
    <property type="component" value="Chromosome"/>
</dbReference>
<accession>A0A5Q2FCN8</accession>
<sequence length="68" mass="7318">MTDPEFETPNALAALLRWEASGATWELRTSGAERAVVDLCTCDGGQVVGRLVSSDPDFLAHVRGSVRE</sequence>
<keyword evidence="2" id="KW-1185">Reference proteome</keyword>
<gene>
    <name evidence="1" type="ORF">Rai3103_13945</name>
</gene>
<dbReference type="AlphaFoldDB" id="A0A5Q2FCN8"/>
<reference evidence="1 2" key="1">
    <citation type="submission" date="2019-10" db="EMBL/GenBank/DDBJ databases">
        <title>Genomic analysis of Raineyella sp. CBA3103.</title>
        <authorList>
            <person name="Roh S.W."/>
        </authorList>
    </citation>
    <scope>NUCLEOTIDE SEQUENCE [LARGE SCALE GENOMIC DNA]</scope>
    <source>
        <strain evidence="1 2">CBA3103</strain>
    </source>
</reference>
<dbReference type="RefSeq" id="WP_153573088.1">
    <property type="nucleotide sequence ID" value="NZ_CP045725.1"/>
</dbReference>
<dbReference type="KEGG" id="rain:Rai3103_13945"/>
<name>A0A5Q2FCN8_9ACTN</name>
<proteinExistence type="predicted"/>
<dbReference type="EMBL" id="CP045725">
    <property type="protein sequence ID" value="QGF24559.1"/>
    <property type="molecule type" value="Genomic_DNA"/>
</dbReference>
<protein>
    <submittedName>
        <fullName evidence="1">Uncharacterized protein</fullName>
    </submittedName>
</protein>
<evidence type="ECO:0000313" key="1">
    <source>
        <dbReference type="EMBL" id="QGF24559.1"/>
    </source>
</evidence>
<organism evidence="1 2">
    <name type="scientific">Raineyella fluvialis</name>
    <dbReference type="NCBI Taxonomy" id="2662261"/>
    <lineage>
        <taxon>Bacteria</taxon>
        <taxon>Bacillati</taxon>
        <taxon>Actinomycetota</taxon>
        <taxon>Actinomycetes</taxon>
        <taxon>Propionibacteriales</taxon>
        <taxon>Propionibacteriaceae</taxon>
        <taxon>Raineyella</taxon>
    </lineage>
</organism>